<dbReference type="PANTHER" id="PTHR11654">
    <property type="entry name" value="OLIGOPEPTIDE TRANSPORTER-RELATED"/>
    <property type="match status" value="1"/>
</dbReference>
<evidence type="ECO:0000256" key="4">
    <source>
        <dbReference type="ARBA" id="ARBA00022989"/>
    </source>
</evidence>
<evidence type="ECO:0000256" key="6">
    <source>
        <dbReference type="SAM" id="Phobius"/>
    </source>
</evidence>
<reference evidence="9" key="2">
    <citation type="submission" date="2025-08" db="UniProtKB">
        <authorList>
            <consortium name="RefSeq"/>
        </authorList>
    </citation>
    <scope>IDENTIFICATION</scope>
    <source>
        <tissue evidence="9">Leaf</tissue>
    </source>
</reference>
<feature type="transmembrane region" description="Helical" evidence="6">
    <location>
        <begin position="203"/>
        <end position="227"/>
    </location>
</feature>
<feature type="transmembrane region" description="Helical" evidence="6">
    <location>
        <begin position="533"/>
        <end position="551"/>
    </location>
</feature>
<feature type="signal peptide" evidence="7">
    <location>
        <begin position="1"/>
        <end position="31"/>
    </location>
</feature>
<feature type="transmembrane region" description="Helical" evidence="6">
    <location>
        <begin position="248"/>
        <end position="268"/>
    </location>
</feature>
<comment type="similarity">
    <text evidence="2">Belongs to the major facilitator superfamily. Proton-dependent oligopeptide transporter (POT/PTR) (TC 2.A.17) family.</text>
</comment>
<dbReference type="RefSeq" id="XP_031382387.1">
    <property type="nucleotide sequence ID" value="XM_031526527.1"/>
</dbReference>
<feature type="transmembrane region" description="Helical" evidence="6">
    <location>
        <begin position="161"/>
        <end position="183"/>
    </location>
</feature>
<keyword evidence="3 6" id="KW-0812">Transmembrane</keyword>
<evidence type="ECO:0000256" key="1">
    <source>
        <dbReference type="ARBA" id="ARBA00004141"/>
    </source>
</evidence>
<dbReference type="GeneID" id="116196670"/>
<keyword evidence="7" id="KW-0732">Signal</keyword>
<feature type="transmembrane region" description="Helical" evidence="6">
    <location>
        <begin position="476"/>
        <end position="497"/>
    </location>
</feature>
<feature type="transmembrane region" description="Helical" evidence="6">
    <location>
        <begin position="274"/>
        <end position="294"/>
    </location>
</feature>
<feature type="transmembrane region" description="Helical" evidence="6">
    <location>
        <begin position="436"/>
        <end position="456"/>
    </location>
</feature>
<dbReference type="Pfam" id="PF00854">
    <property type="entry name" value="PTR2"/>
    <property type="match status" value="1"/>
</dbReference>
<dbReference type="Proteomes" id="UP000515151">
    <property type="component" value="Chromosome 2"/>
</dbReference>
<dbReference type="Gene3D" id="1.20.1250.20">
    <property type="entry name" value="MFS general substrate transporter like domains"/>
    <property type="match status" value="1"/>
</dbReference>
<dbReference type="GO" id="GO:0022857">
    <property type="term" value="F:transmembrane transporter activity"/>
    <property type="evidence" value="ECO:0007669"/>
    <property type="project" value="InterPro"/>
</dbReference>
<feature type="chain" id="PRO_5028026231" evidence="7">
    <location>
        <begin position="32"/>
        <end position="658"/>
    </location>
</feature>
<dbReference type="InterPro" id="IPR036259">
    <property type="entry name" value="MFS_trans_sf"/>
</dbReference>
<dbReference type="OrthoDB" id="8904098at2759"/>
<reference evidence="8" key="1">
    <citation type="journal article" date="2020" name="Plant Biotechnol. J.">
        <title>The pomegranate (Punica granatum L.) draft genome dissects genetic divergence between soft- and hard-seeded cultivars.</title>
        <authorList>
            <person name="Luo X."/>
            <person name="Li H."/>
            <person name="Wu Z."/>
            <person name="Yao W."/>
            <person name="Zhao P."/>
            <person name="Cao D."/>
            <person name="Yu H."/>
            <person name="Li K."/>
            <person name="Poudel K."/>
            <person name="Zhao D."/>
            <person name="Zhang F."/>
            <person name="Xia X."/>
            <person name="Chen L."/>
            <person name="Wang Q."/>
            <person name="Jing D."/>
            <person name="Cao S."/>
        </authorList>
    </citation>
    <scope>NUCLEOTIDE SEQUENCE [LARGE SCALE GENOMIC DNA]</scope>
    <source>
        <strain evidence="8">cv. Tunisia</strain>
    </source>
</reference>
<evidence type="ECO:0000256" key="7">
    <source>
        <dbReference type="SAM" id="SignalP"/>
    </source>
</evidence>
<evidence type="ECO:0000313" key="8">
    <source>
        <dbReference type="Proteomes" id="UP000515151"/>
    </source>
</evidence>
<name>A0A6P8CEG3_PUNGR</name>
<evidence type="ECO:0000256" key="5">
    <source>
        <dbReference type="ARBA" id="ARBA00023136"/>
    </source>
</evidence>
<comment type="subcellular location">
    <subcellularLocation>
        <location evidence="1">Membrane</location>
        <topology evidence="1">Multi-pass membrane protein</topology>
    </subcellularLocation>
</comment>
<gene>
    <name evidence="9" type="primary">LOC116196670</name>
</gene>
<proteinExistence type="inferred from homology"/>
<feature type="transmembrane region" description="Helical" evidence="6">
    <location>
        <begin position="608"/>
        <end position="631"/>
    </location>
</feature>
<dbReference type="InterPro" id="IPR000109">
    <property type="entry name" value="POT_fam"/>
</dbReference>
<evidence type="ECO:0000313" key="9">
    <source>
        <dbReference type="RefSeq" id="XP_031382387.1"/>
    </source>
</evidence>
<keyword evidence="5 6" id="KW-0472">Membrane</keyword>
<dbReference type="CDD" id="cd17416">
    <property type="entry name" value="MFS_NPF1_2"/>
    <property type="match status" value="1"/>
</dbReference>
<dbReference type="SUPFAM" id="SSF103473">
    <property type="entry name" value="MFS general substrate transporter"/>
    <property type="match status" value="1"/>
</dbReference>
<feature type="transmembrane region" description="Helical" evidence="6">
    <location>
        <begin position="126"/>
        <end position="149"/>
    </location>
</feature>
<evidence type="ECO:0000256" key="3">
    <source>
        <dbReference type="ARBA" id="ARBA00022692"/>
    </source>
</evidence>
<accession>A0A6P8CEG3</accession>
<keyword evidence="8" id="KW-1185">Reference proteome</keyword>
<dbReference type="AlphaFoldDB" id="A0A6P8CEG3"/>
<evidence type="ECO:0000256" key="2">
    <source>
        <dbReference type="ARBA" id="ARBA00005982"/>
    </source>
</evidence>
<dbReference type="GO" id="GO:0016020">
    <property type="term" value="C:membrane"/>
    <property type="evidence" value="ECO:0007669"/>
    <property type="project" value="UniProtKB-SubCell"/>
</dbReference>
<organism evidence="8 9">
    <name type="scientific">Punica granatum</name>
    <name type="common">Pomegranate</name>
    <dbReference type="NCBI Taxonomy" id="22663"/>
    <lineage>
        <taxon>Eukaryota</taxon>
        <taxon>Viridiplantae</taxon>
        <taxon>Streptophyta</taxon>
        <taxon>Embryophyta</taxon>
        <taxon>Tracheophyta</taxon>
        <taxon>Spermatophyta</taxon>
        <taxon>Magnoliopsida</taxon>
        <taxon>eudicotyledons</taxon>
        <taxon>Gunneridae</taxon>
        <taxon>Pentapetalae</taxon>
        <taxon>rosids</taxon>
        <taxon>malvids</taxon>
        <taxon>Myrtales</taxon>
        <taxon>Lythraceae</taxon>
        <taxon>Punica</taxon>
    </lineage>
</organism>
<keyword evidence="4 6" id="KW-1133">Transmembrane helix</keyword>
<sequence length="658" mass="72021">MTPLKFSFLPLHPLQTLSVLCLCLCQSQSQCQRQCLFFFFPFLRQHFYFLSIIVEYSEQGRGLLAMEEERAQTNGLADHEDQQPVYRGLKVMPFIIGNETFEKLGTIGTLSNLTVYLTEVFNMKNVSAATLINVFNGTSNMAPLVGAYLSDTYFGRFKTLGFASVSSLLGLISITLTATFSALHPPQCSAQSTACVGPTSGQLAFLFVGLGLLVIGAGGIRPCNFAFGADQFDPSTESGQRGVDSFFNWYYFTLTFALMVSATLIVYVQSNVSWSIGFAIPTGLMLLSCVLLFLGSGLYVKVRPDGSPLTSLAQVLVAAVRKRQLTVPDQSTVSLFNHVSKKSTNSKLPYTDQFRFLDKSAVLMPVDRINIDGSASNSWRLCSVQQVEEMKCVLRVIPIWASAIIYHLANAQNHTYGIFQALQLDRRLSRSTDFKIPAASYTVFTSLSLTLWVPVYDRILVPGLRRVTGKEGGITVLQRIGVGLVLSFLSMIVAGLVEERRRSDALTKPSLGVASKGGAISSMSGFWLVPQLAIGGLSEAFILIGLVEFYYKQFPENMRSIAGAFSSTANALSSYLSGFLVSTVHHITLRSSSGDWLPEDLNKGKLDYFYYLIAALGALNFGYFLVCASWYRYKGDSSGGIVELALEEAGGGPEKQSV</sequence>
<protein>
    <submittedName>
        <fullName evidence="9">Protein NRT1/ PTR FAMILY 2.9-like</fullName>
    </submittedName>
</protein>